<evidence type="ECO:0000313" key="4">
    <source>
        <dbReference type="Proteomes" id="UP000293162"/>
    </source>
</evidence>
<dbReference type="Pfam" id="PF14602">
    <property type="entry name" value="Hexapep_2"/>
    <property type="match status" value="1"/>
</dbReference>
<dbReference type="InterPro" id="IPR051159">
    <property type="entry name" value="Hexapeptide_acetyltransf"/>
</dbReference>
<organism evidence="3 4">
    <name type="scientific">Emticicia agri</name>
    <dbReference type="NCBI Taxonomy" id="2492393"/>
    <lineage>
        <taxon>Bacteria</taxon>
        <taxon>Pseudomonadati</taxon>
        <taxon>Bacteroidota</taxon>
        <taxon>Cytophagia</taxon>
        <taxon>Cytophagales</taxon>
        <taxon>Leadbetterellaceae</taxon>
        <taxon>Emticicia</taxon>
    </lineage>
</organism>
<dbReference type="CDD" id="cd04647">
    <property type="entry name" value="LbH_MAT_like"/>
    <property type="match status" value="1"/>
</dbReference>
<accession>A0A4Q5LVH0</accession>
<comment type="caution">
    <text evidence="3">The sequence shown here is derived from an EMBL/GenBank/DDBJ whole genome shotgun (WGS) entry which is preliminary data.</text>
</comment>
<reference evidence="3 4" key="1">
    <citation type="submission" date="2019-02" db="EMBL/GenBank/DDBJ databases">
        <title>Bacterial novel species Emticicia sp. 17J42-9 isolated from soil.</title>
        <authorList>
            <person name="Jung H.-Y."/>
        </authorList>
    </citation>
    <scope>NUCLEOTIDE SEQUENCE [LARGE SCALE GENOMIC DNA]</scope>
    <source>
        <strain evidence="3 4">17J42-9</strain>
    </source>
</reference>
<gene>
    <name evidence="3" type="ORF">EWM59_20625</name>
</gene>
<dbReference type="OrthoDB" id="755870at2"/>
<dbReference type="InterPro" id="IPR001451">
    <property type="entry name" value="Hexapep"/>
</dbReference>
<keyword evidence="2 3" id="KW-0808">Transferase</keyword>
<sequence>MYTLKKIKNYIRKLIFYNKYNKVKTNGEVVFYNSTQIKNFQLSKVKISIGNKTHIRGELQVFRFGGIIKIGERCFVGENSRIWSSSSVSIGNDVLISHNVHIVDTNAHELNHLERADGFFKIITVGHPIDKPNINDAPIILGDFVWINFNSIILKGVTVGEGAIIAAGSVVTRDVPPFTLVGGNPAKIIKYLK</sequence>
<dbReference type="InterPro" id="IPR011004">
    <property type="entry name" value="Trimer_LpxA-like_sf"/>
</dbReference>
<dbReference type="EMBL" id="SEWF01000038">
    <property type="protein sequence ID" value="RYU93726.1"/>
    <property type="molecule type" value="Genomic_DNA"/>
</dbReference>
<dbReference type="Gene3D" id="2.160.10.10">
    <property type="entry name" value="Hexapeptide repeat proteins"/>
    <property type="match status" value="1"/>
</dbReference>
<evidence type="ECO:0000256" key="2">
    <source>
        <dbReference type="ARBA" id="ARBA00022679"/>
    </source>
</evidence>
<proteinExistence type="inferred from homology"/>
<evidence type="ECO:0000313" key="3">
    <source>
        <dbReference type="EMBL" id="RYU93726.1"/>
    </source>
</evidence>
<dbReference type="SUPFAM" id="SSF51161">
    <property type="entry name" value="Trimeric LpxA-like enzymes"/>
    <property type="match status" value="1"/>
</dbReference>
<keyword evidence="4" id="KW-1185">Reference proteome</keyword>
<protein>
    <submittedName>
        <fullName evidence="3">Acyltransferase</fullName>
    </submittedName>
</protein>
<dbReference type="PANTHER" id="PTHR23416:SF23">
    <property type="entry name" value="ACETYLTRANSFERASE C18B11.09C-RELATED"/>
    <property type="match status" value="1"/>
</dbReference>
<dbReference type="GO" id="GO:0008374">
    <property type="term" value="F:O-acyltransferase activity"/>
    <property type="evidence" value="ECO:0007669"/>
    <property type="project" value="TreeGrafter"/>
</dbReference>
<dbReference type="PANTHER" id="PTHR23416">
    <property type="entry name" value="SIALIC ACID SYNTHASE-RELATED"/>
    <property type="match status" value="1"/>
</dbReference>
<comment type="similarity">
    <text evidence="1">Belongs to the transferase hexapeptide repeat family.</text>
</comment>
<keyword evidence="3" id="KW-0012">Acyltransferase</keyword>
<dbReference type="AlphaFoldDB" id="A0A4Q5LVH0"/>
<evidence type="ECO:0000256" key="1">
    <source>
        <dbReference type="ARBA" id="ARBA00007274"/>
    </source>
</evidence>
<dbReference type="Pfam" id="PF00132">
    <property type="entry name" value="Hexapep"/>
    <property type="match status" value="1"/>
</dbReference>
<name>A0A4Q5LVH0_9BACT</name>
<dbReference type="Proteomes" id="UP000293162">
    <property type="component" value="Unassembled WGS sequence"/>
</dbReference>
<dbReference type="GO" id="GO:0005829">
    <property type="term" value="C:cytosol"/>
    <property type="evidence" value="ECO:0007669"/>
    <property type="project" value="TreeGrafter"/>
</dbReference>